<dbReference type="PANTHER" id="PTHR47293">
    <property type="entry name" value="JACALIN-RELATED LECTIN 3"/>
    <property type="match status" value="1"/>
</dbReference>
<keyword evidence="6" id="KW-1185">Reference proteome</keyword>
<feature type="domain" description="Jacalin-type lectin" evidence="4">
    <location>
        <begin position="199"/>
        <end position="349"/>
    </location>
</feature>
<dbReference type="Pfam" id="PF01419">
    <property type="entry name" value="Jacalin"/>
    <property type="match status" value="2"/>
</dbReference>
<dbReference type="Proteomes" id="UP001318860">
    <property type="component" value="Unassembled WGS sequence"/>
</dbReference>
<dbReference type="CDD" id="cd09612">
    <property type="entry name" value="Jacalin"/>
    <property type="match status" value="2"/>
</dbReference>
<accession>A0ABR0U5X3</accession>
<comment type="similarity">
    <text evidence="1">Belongs to the jacalin lectin family.</text>
</comment>
<organism evidence="5 6">
    <name type="scientific">Rehmannia glutinosa</name>
    <name type="common">Chinese foxglove</name>
    <dbReference type="NCBI Taxonomy" id="99300"/>
    <lineage>
        <taxon>Eukaryota</taxon>
        <taxon>Viridiplantae</taxon>
        <taxon>Streptophyta</taxon>
        <taxon>Embryophyta</taxon>
        <taxon>Tracheophyta</taxon>
        <taxon>Spermatophyta</taxon>
        <taxon>Magnoliopsida</taxon>
        <taxon>eudicotyledons</taxon>
        <taxon>Gunneridae</taxon>
        <taxon>Pentapetalae</taxon>
        <taxon>asterids</taxon>
        <taxon>lamiids</taxon>
        <taxon>Lamiales</taxon>
        <taxon>Orobanchaceae</taxon>
        <taxon>Rehmannieae</taxon>
        <taxon>Rehmannia</taxon>
    </lineage>
</organism>
<name>A0ABR0U5X3_REHGL</name>
<dbReference type="SMART" id="SM00915">
    <property type="entry name" value="Jacalin"/>
    <property type="match status" value="2"/>
</dbReference>
<evidence type="ECO:0000256" key="1">
    <source>
        <dbReference type="ARBA" id="ARBA00006568"/>
    </source>
</evidence>
<dbReference type="SUPFAM" id="SSF51101">
    <property type="entry name" value="Mannose-binding lectins"/>
    <property type="match status" value="2"/>
</dbReference>
<evidence type="ECO:0000256" key="2">
    <source>
        <dbReference type="ARBA" id="ARBA00022734"/>
    </source>
</evidence>
<dbReference type="Gene3D" id="2.100.10.30">
    <property type="entry name" value="Jacalin-like lectin domain"/>
    <property type="match status" value="2"/>
</dbReference>
<protein>
    <recommendedName>
        <fullName evidence="4">Jacalin-type lectin domain-containing protein</fullName>
    </recommendedName>
</protein>
<dbReference type="InterPro" id="IPR001229">
    <property type="entry name" value="Jacalin-like_lectin_dom"/>
</dbReference>
<evidence type="ECO:0000313" key="6">
    <source>
        <dbReference type="Proteomes" id="UP001318860"/>
    </source>
</evidence>
<gene>
    <name evidence="5" type="ORF">DH2020_048454</name>
</gene>
<proteinExistence type="inferred from homology"/>
<reference evidence="5 6" key="1">
    <citation type="journal article" date="2021" name="Comput. Struct. Biotechnol. J.">
        <title>De novo genome assembly of the potent medicinal plant Rehmannia glutinosa using nanopore technology.</title>
        <authorList>
            <person name="Ma L."/>
            <person name="Dong C."/>
            <person name="Song C."/>
            <person name="Wang X."/>
            <person name="Zheng X."/>
            <person name="Niu Y."/>
            <person name="Chen S."/>
            <person name="Feng W."/>
        </authorList>
    </citation>
    <scope>NUCLEOTIDE SEQUENCE [LARGE SCALE GENOMIC DNA]</scope>
    <source>
        <strain evidence="5">DH-2019</strain>
    </source>
</reference>
<sequence length="350" mass="37424">MKALSLINFVVVDPDSVLRVSGENHESCEGEISVGAWGGSSGNNWSYKAKHGIKQIIIKYGDIIDSIMFKGDTDDASPADYSSKFGGDGGARTDKIDIDFPSEFVTGISVTHGRWGNFPDLVTSIKFQTNRTQYGPFGKGSGDPFTFNAEGGVVTGFHGRAGRYLDAIGVYIKPACSLFKVVEMKQHSEITLRGSGLLPRSPGPWGCVNGGGREWDDGVFSAVKGVHVHVSGSGVISAVRFEYEKRDGTVFLSPKHGGSGGVVDFVHKVQIDGNSEFLIGVEGFYGPVEGVDVIRSVTFHTNKGKYGSMGNEIGMYFNSMSSVASHGKVVGFHGRSGAYLNAIGLHTEYL</sequence>
<keyword evidence="2" id="KW-0430">Lectin</keyword>
<dbReference type="InterPro" id="IPR036404">
    <property type="entry name" value="Jacalin-like_lectin_dom_sf"/>
</dbReference>
<dbReference type="PANTHER" id="PTHR47293:SF66">
    <property type="entry name" value="JACALIN-RELATED LECTIN 11-RELATED"/>
    <property type="match status" value="1"/>
</dbReference>
<evidence type="ECO:0000259" key="4">
    <source>
        <dbReference type="PROSITE" id="PS51752"/>
    </source>
</evidence>
<comment type="caution">
    <text evidence="5">The sequence shown here is derived from an EMBL/GenBank/DDBJ whole genome shotgun (WGS) entry which is preliminary data.</text>
</comment>
<evidence type="ECO:0000313" key="5">
    <source>
        <dbReference type="EMBL" id="KAK6117797.1"/>
    </source>
</evidence>
<keyword evidence="3" id="KW-0677">Repeat</keyword>
<feature type="domain" description="Jacalin-type lectin" evidence="4">
    <location>
        <begin position="31"/>
        <end position="174"/>
    </location>
</feature>
<dbReference type="PROSITE" id="PS51752">
    <property type="entry name" value="JACALIN_LECTIN"/>
    <property type="match status" value="2"/>
</dbReference>
<dbReference type="InterPro" id="IPR033734">
    <property type="entry name" value="Jacalin-like_lectin_dom_plant"/>
</dbReference>
<dbReference type="EMBL" id="JABTTQ020003410">
    <property type="protein sequence ID" value="KAK6117797.1"/>
    <property type="molecule type" value="Genomic_DNA"/>
</dbReference>
<evidence type="ECO:0000256" key="3">
    <source>
        <dbReference type="ARBA" id="ARBA00022737"/>
    </source>
</evidence>